<dbReference type="EC" id="3.4.21.89" evidence="3"/>
<evidence type="ECO:0000313" key="6">
    <source>
        <dbReference type="Proteomes" id="UP001612928"/>
    </source>
</evidence>
<comment type="caution">
    <text evidence="5">The sequence shown here is derived from an EMBL/GenBank/DDBJ whole genome shotgun (WGS) entry which is preliminary data.</text>
</comment>
<comment type="catalytic activity">
    <reaction evidence="3">
        <text>Cleavage of hydrophobic, N-terminal signal or leader sequences from secreted and periplasmic proteins.</text>
        <dbReference type="EC" id="3.4.21.89"/>
    </reaction>
</comment>
<dbReference type="SUPFAM" id="SSF51306">
    <property type="entry name" value="LexA/Signal peptidase"/>
    <property type="match status" value="1"/>
</dbReference>
<keyword evidence="3 5" id="KW-0378">Hydrolase</keyword>
<keyword evidence="3" id="KW-0645">Protease</keyword>
<comment type="similarity">
    <text evidence="2 3">Belongs to the peptidase S26 family.</text>
</comment>
<dbReference type="PRINTS" id="PR00727">
    <property type="entry name" value="LEADERPTASE"/>
</dbReference>
<evidence type="ECO:0000256" key="3">
    <source>
        <dbReference type="RuleBase" id="RU362042"/>
    </source>
</evidence>
<dbReference type="PANTHER" id="PTHR43390:SF1">
    <property type="entry name" value="CHLOROPLAST PROCESSING PEPTIDASE"/>
    <property type="match status" value="1"/>
</dbReference>
<dbReference type="InterPro" id="IPR036286">
    <property type="entry name" value="LexA/Signal_pep-like_sf"/>
</dbReference>
<dbReference type="RefSeq" id="WP_397023092.1">
    <property type="nucleotide sequence ID" value="NZ_JBITMB010000005.1"/>
</dbReference>
<name>A0ABW8A8E3_9ACTN</name>
<organism evidence="5 6">
    <name type="scientific">Nonomuraea indica</name>
    <dbReference type="NCBI Taxonomy" id="1581193"/>
    <lineage>
        <taxon>Bacteria</taxon>
        <taxon>Bacillati</taxon>
        <taxon>Actinomycetota</taxon>
        <taxon>Actinomycetes</taxon>
        <taxon>Streptosporangiales</taxon>
        <taxon>Streptosporangiaceae</taxon>
        <taxon>Nonomuraea</taxon>
    </lineage>
</organism>
<dbReference type="GO" id="GO:0009003">
    <property type="term" value="F:signal peptidase activity"/>
    <property type="evidence" value="ECO:0007669"/>
    <property type="project" value="UniProtKB-EC"/>
</dbReference>
<evidence type="ECO:0000313" key="5">
    <source>
        <dbReference type="EMBL" id="MFI7443039.1"/>
    </source>
</evidence>
<accession>A0ABW8A8E3</accession>
<dbReference type="Pfam" id="PF10502">
    <property type="entry name" value="Peptidase_S26"/>
    <property type="match status" value="2"/>
</dbReference>
<feature type="domain" description="Peptidase S26" evidence="4">
    <location>
        <begin position="13"/>
        <end position="94"/>
    </location>
</feature>
<protein>
    <recommendedName>
        <fullName evidence="3">Signal peptidase I</fullName>
        <ecNumber evidence="3">3.4.21.89</ecNumber>
    </recommendedName>
</protein>
<dbReference type="CDD" id="cd06530">
    <property type="entry name" value="S26_SPase_I"/>
    <property type="match status" value="1"/>
</dbReference>
<dbReference type="Proteomes" id="UP001612928">
    <property type="component" value="Unassembled WGS sequence"/>
</dbReference>
<evidence type="ECO:0000259" key="4">
    <source>
        <dbReference type="Pfam" id="PF10502"/>
    </source>
</evidence>
<reference evidence="5 6" key="1">
    <citation type="submission" date="2024-10" db="EMBL/GenBank/DDBJ databases">
        <title>The Natural Products Discovery Center: Release of the First 8490 Sequenced Strains for Exploring Actinobacteria Biosynthetic Diversity.</title>
        <authorList>
            <person name="Kalkreuter E."/>
            <person name="Kautsar S.A."/>
            <person name="Yang D."/>
            <person name="Bader C.D."/>
            <person name="Teijaro C.N."/>
            <person name="Fluegel L."/>
            <person name="Davis C.M."/>
            <person name="Simpson J.R."/>
            <person name="Lauterbach L."/>
            <person name="Steele A.D."/>
            <person name="Gui C."/>
            <person name="Meng S."/>
            <person name="Li G."/>
            <person name="Viehrig K."/>
            <person name="Ye F."/>
            <person name="Su P."/>
            <person name="Kiefer A.F."/>
            <person name="Nichols A."/>
            <person name="Cepeda A.J."/>
            <person name="Yan W."/>
            <person name="Fan B."/>
            <person name="Jiang Y."/>
            <person name="Adhikari A."/>
            <person name="Zheng C.-J."/>
            <person name="Schuster L."/>
            <person name="Cowan T.M."/>
            <person name="Smanski M.J."/>
            <person name="Chevrette M.G."/>
            <person name="De Carvalho L.P.S."/>
            <person name="Shen B."/>
        </authorList>
    </citation>
    <scope>NUCLEOTIDE SEQUENCE [LARGE SCALE GENOMIC DNA]</scope>
    <source>
        <strain evidence="5 6">NPDC049503</strain>
    </source>
</reference>
<sequence>MIAVLAGIAGSSLAVAIAVIVLRRGVVVVSVSGPSMAPTLRHGDRVLVRRTPRETIGRGDIVVVTEPGPCRSGGSDGSSHSTWVIKRVVAVPGDAEPAFLPDWARRPDGFIGPGRLVVLGDNPDFSWDSRQFGTVQAEQVLGVVIRPLVGKRPPPPRGRSA</sequence>
<dbReference type="InterPro" id="IPR000223">
    <property type="entry name" value="Pept_S26A_signal_pept_1"/>
</dbReference>
<feature type="domain" description="Peptidase S26" evidence="4">
    <location>
        <begin position="108"/>
        <end position="145"/>
    </location>
</feature>
<proteinExistence type="inferred from homology"/>
<evidence type="ECO:0000256" key="1">
    <source>
        <dbReference type="ARBA" id="ARBA00004401"/>
    </source>
</evidence>
<comment type="subcellular location">
    <subcellularLocation>
        <location evidence="1">Cell membrane</location>
        <topology evidence="1">Single-pass type II membrane protein</topology>
    </subcellularLocation>
    <subcellularLocation>
        <location evidence="3">Membrane</location>
        <topology evidence="3">Single-pass type II membrane protein</topology>
    </subcellularLocation>
</comment>
<dbReference type="EMBL" id="JBITMB010000005">
    <property type="protein sequence ID" value="MFI7443039.1"/>
    <property type="molecule type" value="Genomic_DNA"/>
</dbReference>
<keyword evidence="6" id="KW-1185">Reference proteome</keyword>
<evidence type="ECO:0000256" key="2">
    <source>
        <dbReference type="ARBA" id="ARBA00009370"/>
    </source>
</evidence>
<gene>
    <name evidence="5" type="primary">lepB</name>
    <name evidence="5" type="ORF">ACIBP5_23970</name>
</gene>
<dbReference type="NCBIfam" id="TIGR02227">
    <property type="entry name" value="sigpep_I_bact"/>
    <property type="match status" value="1"/>
</dbReference>
<dbReference type="InterPro" id="IPR019533">
    <property type="entry name" value="Peptidase_S26"/>
</dbReference>
<dbReference type="Gene3D" id="2.10.109.10">
    <property type="entry name" value="Umud Fragment, subunit A"/>
    <property type="match status" value="1"/>
</dbReference>
<dbReference type="PANTHER" id="PTHR43390">
    <property type="entry name" value="SIGNAL PEPTIDASE I"/>
    <property type="match status" value="1"/>
</dbReference>